<dbReference type="AlphaFoldDB" id="A0A9P9XDK0"/>
<dbReference type="PANTHER" id="PTHR47356:SF2">
    <property type="entry name" value="FAD-BINDING DOMAIN-CONTAINING PROTEIN-RELATED"/>
    <property type="match status" value="1"/>
</dbReference>
<comment type="cofactor">
    <cofactor evidence="1">
        <name>FAD</name>
        <dbReference type="ChEBI" id="CHEBI:57692"/>
    </cofactor>
</comment>
<dbReference type="OrthoDB" id="2431938at2759"/>
<organism evidence="3 4">
    <name type="scientific">Colletotrichum abscissum</name>
    <dbReference type="NCBI Taxonomy" id="1671311"/>
    <lineage>
        <taxon>Eukaryota</taxon>
        <taxon>Fungi</taxon>
        <taxon>Dikarya</taxon>
        <taxon>Ascomycota</taxon>
        <taxon>Pezizomycotina</taxon>
        <taxon>Sordariomycetes</taxon>
        <taxon>Hypocreomycetidae</taxon>
        <taxon>Glomerellales</taxon>
        <taxon>Glomerellaceae</taxon>
        <taxon>Colletotrichum</taxon>
        <taxon>Colletotrichum acutatum species complex</taxon>
    </lineage>
</organism>
<dbReference type="InterPro" id="IPR036188">
    <property type="entry name" value="FAD/NAD-bd_sf"/>
</dbReference>
<reference evidence="3" key="1">
    <citation type="submission" date="2019-01" db="EMBL/GenBank/DDBJ databases">
        <title>Colletotrichum abscissum LGMF1257.</title>
        <authorList>
            <person name="Baroncelli R."/>
        </authorList>
    </citation>
    <scope>NUCLEOTIDE SEQUENCE</scope>
    <source>
        <strain evidence="3">Ca142</strain>
    </source>
</reference>
<evidence type="ECO:0000313" key="4">
    <source>
        <dbReference type="Proteomes" id="UP001056436"/>
    </source>
</evidence>
<protein>
    <recommendedName>
        <fullName evidence="5">FAD-binding domain-containing protein</fullName>
    </recommendedName>
</protein>
<evidence type="ECO:0000256" key="2">
    <source>
        <dbReference type="ARBA" id="ARBA00023033"/>
    </source>
</evidence>
<dbReference type="PANTHER" id="PTHR47356">
    <property type="entry name" value="FAD-DEPENDENT MONOOXYGENASE ASQG-RELATED"/>
    <property type="match status" value="1"/>
</dbReference>
<dbReference type="EMBL" id="SDAQ01000046">
    <property type="protein sequence ID" value="KAI3549244.1"/>
    <property type="molecule type" value="Genomic_DNA"/>
</dbReference>
<dbReference type="GO" id="GO:0004497">
    <property type="term" value="F:monooxygenase activity"/>
    <property type="evidence" value="ECO:0007669"/>
    <property type="project" value="UniProtKB-KW"/>
</dbReference>
<dbReference type="Gene3D" id="3.50.50.60">
    <property type="entry name" value="FAD/NAD(P)-binding domain"/>
    <property type="match status" value="1"/>
</dbReference>
<keyword evidence="4" id="KW-1185">Reference proteome</keyword>
<dbReference type="InterPro" id="IPR050562">
    <property type="entry name" value="FAD_mOase_fung"/>
</dbReference>
<comment type="caution">
    <text evidence="3">The sequence shown here is derived from an EMBL/GenBank/DDBJ whole genome shotgun (WGS) entry which is preliminary data.</text>
</comment>
<name>A0A9P9XDK0_9PEZI</name>
<evidence type="ECO:0000313" key="3">
    <source>
        <dbReference type="EMBL" id="KAI3549244.1"/>
    </source>
</evidence>
<sequence length="303" mass="34310">MVISRYSAGYDTRTLDRQVFLRKLYERLPDRSKVREKARVEEIIEESSKTRVILADGREFVRDVVVGADSVHSKVREIMWDKANAANPGMITVKEKRAMVTQYNAIVMAWSPVPGVTSNSALGGNTAMEDAVTLANTINALLGTHFHKSPSDFELRDAMRDKHQNARVDHAWVIVKVVGDLTRQQAYDGWKAYFVQRWLTPIVGLDTLAKNIAGLCVMAPKLTYVDFDEKRGILGWQDTLSAVKEREAREEDERLNSGPSWGDLNGGFAHLSQYLVLVGKYGKSLEWRMVLRSYLNYQNLMIA</sequence>
<dbReference type="SUPFAM" id="SSF51905">
    <property type="entry name" value="FAD/NAD(P)-binding domain"/>
    <property type="match status" value="1"/>
</dbReference>
<evidence type="ECO:0000256" key="1">
    <source>
        <dbReference type="ARBA" id="ARBA00001974"/>
    </source>
</evidence>
<gene>
    <name evidence="3" type="ORF">CABS02_08072</name>
</gene>
<keyword evidence="2" id="KW-0503">Monooxygenase</keyword>
<evidence type="ECO:0008006" key="5">
    <source>
        <dbReference type="Google" id="ProtNLM"/>
    </source>
</evidence>
<proteinExistence type="predicted"/>
<keyword evidence="2" id="KW-0560">Oxidoreductase</keyword>
<dbReference type="Proteomes" id="UP001056436">
    <property type="component" value="Unassembled WGS sequence"/>
</dbReference>
<accession>A0A9P9XDK0</accession>